<organism evidence="6 7">
    <name type="scientific">Abditibacterium utsteinense</name>
    <dbReference type="NCBI Taxonomy" id="1960156"/>
    <lineage>
        <taxon>Bacteria</taxon>
        <taxon>Pseudomonadati</taxon>
        <taxon>Abditibacteriota</taxon>
        <taxon>Abditibacteriia</taxon>
        <taxon>Abditibacteriales</taxon>
        <taxon>Abditibacteriaceae</taxon>
        <taxon>Abditibacterium</taxon>
    </lineage>
</organism>
<reference evidence="6 7" key="1">
    <citation type="journal article" date="2018" name="Syst. Appl. Microbiol.">
        <title>Abditibacterium utsteinense sp. nov., the first cultivated member of candidate phylum FBP, isolated from ice-free Antarctic soil samples.</title>
        <authorList>
            <person name="Tahon G."/>
            <person name="Tytgat B."/>
            <person name="Lebbe L."/>
            <person name="Carlier A."/>
            <person name="Willems A."/>
        </authorList>
    </citation>
    <scope>NUCLEOTIDE SEQUENCE [LARGE SCALE GENOMIC DNA]</scope>
    <source>
        <strain evidence="6 7">LMG 29911</strain>
    </source>
</reference>
<name>A0A2S8STG9_9BACT</name>
<feature type="transmembrane region" description="Helical" evidence="5">
    <location>
        <begin position="83"/>
        <end position="102"/>
    </location>
</feature>
<dbReference type="AlphaFoldDB" id="A0A2S8STG9"/>
<evidence type="ECO:0000256" key="2">
    <source>
        <dbReference type="ARBA" id="ARBA00022692"/>
    </source>
</evidence>
<dbReference type="EMBL" id="NIGF01000007">
    <property type="protein sequence ID" value="PQV64039.1"/>
    <property type="molecule type" value="Genomic_DNA"/>
</dbReference>
<keyword evidence="7" id="KW-1185">Reference proteome</keyword>
<proteinExistence type="predicted"/>
<evidence type="ECO:0000256" key="3">
    <source>
        <dbReference type="ARBA" id="ARBA00022989"/>
    </source>
</evidence>
<gene>
    <name evidence="6" type="ORF">B1R32_10764</name>
</gene>
<dbReference type="InParanoid" id="A0A2S8STG9"/>
<evidence type="ECO:0000256" key="1">
    <source>
        <dbReference type="ARBA" id="ARBA00004141"/>
    </source>
</evidence>
<evidence type="ECO:0000256" key="4">
    <source>
        <dbReference type="ARBA" id="ARBA00023136"/>
    </source>
</evidence>
<comment type="subcellular location">
    <subcellularLocation>
        <location evidence="1">Membrane</location>
        <topology evidence="1">Multi-pass membrane protein</topology>
    </subcellularLocation>
</comment>
<evidence type="ECO:0008006" key="8">
    <source>
        <dbReference type="Google" id="ProtNLM"/>
    </source>
</evidence>
<sequence>MGDKTIMIPSPNNAFNPSPGGPMISAPSSEEKNWAMGCHLSSLCGFLGVPFGNILGPLVIWLIKKDSSAFINEHGRESLNFHISLWIYGLVSGLLFFTVILIPLMFLLWGAIYIGGVVYSVIAGVKAANGEHYRYPLTLRLIS</sequence>
<evidence type="ECO:0000313" key="6">
    <source>
        <dbReference type="EMBL" id="PQV64039.1"/>
    </source>
</evidence>
<feature type="transmembrane region" description="Helical" evidence="5">
    <location>
        <begin position="40"/>
        <end position="63"/>
    </location>
</feature>
<evidence type="ECO:0000313" key="7">
    <source>
        <dbReference type="Proteomes" id="UP000237684"/>
    </source>
</evidence>
<dbReference type="InterPro" id="IPR019109">
    <property type="entry name" value="MamF_MmsF"/>
</dbReference>
<keyword evidence="2 5" id="KW-0812">Transmembrane</keyword>
<keyword evidence="3 5" id="KW-1133">Transmembrane helix</keyword>
<dbReference type="Proteomes" id="UP000237684">
    <property type="component" value="Unassembled WGS sequence"/>
</dbReference>
<comment type="caution">
    <text evidence="6">The sequence shown here is derived from an EMBL/GenBank/DDBJ whole genome shotgun (WGS) entry which is preliminary data.</text>
</comment>
<dbReference type="Pfam" id="PF09685">
    <property type="entry name" value="MamF_MmsF"/>
    <property type="match status" value="1"/>
</dbReference>
<protein>
    <recommendedName>
        <fullName evidence="8">DUF4870 domain-containing protein</fullName>
    </recommendedName>
</protein>
<accession>A0A2S8STG9</accession>
<feature type="transmembrane region" description="Helical" evidence="5">
    <location>
        <begin position="108"/>
        <end position="125"/>
    </location>
</feature>
<evidence type="ECO:0000256" key="5">
    <source>
        <dbReference type="SAM" id="Phobius"/>
    </source>
</evidence>
<keyword evidence="4 5" id="KW-0472">Membrane</keyword>